<dbReference type="Gene3D" id="3.30.1140.40">
    <property type="entry name" value="Tctex-1"/>
    <property type="match status" value="1"/>
</dbReference>
<dbReference type="EMBL" id="CP014243">
    <property type="protein sequence ID" value="AMD19976.1"/>
    <property type="molecule type" value="Genomic_DNA"/>
</dbReference>
<evidence type="ECO:0000256" key="3">
    <source>
        <dbReference type="ARBA" id="ARBA00019193"/>
    </source>
</evidence>
<dbReference type="STRING" id="45286.A0A0X8HQ89"/>
<comment type="similarity">
    <text evidence="2">Belongs to the TDA2 family.</text>
</comment>
<evidence type="ECO:0000256" key="4">
    <source>
        <dbReference type="ARBA" id="ARBA00023273"/>
    </source>
</evidence>
<comment type="subcellular location">
    <subcellularLocation>
        <location evidence="1">Cell projection</location>
    </subcellularLocation>
</comment>
<dbReference type="GeneID" id="28723206"/>
<dbReference type="GO" id="GO:0042995">
    <property type="term" value="C:cell projection"/>
    <property type="evidence" value="ECO:0007669"/>
    <property type="project" value="UniProtKB-SubCell"/>
</dbReference>
<dbReference type="AlphaFoldDB" id="A0A0X8HQ89"/>
<reference evidence="5 6" key="1">
    <citation type="submission" date="2016-01" db="EMBL/GenBank/DDBJ databases">
        <title>Genome sequence of the yeast Holleya sinecauda.</title>
        <authorList>
            <person name="Dietrich F.S."/>
        </authorList>
    </citation>
    <scope>NUCLEOTIDE SEQUENCE [LARGE SCALE GENOMIC DNA]</scope>
    <source>
        <strain evidence="5 6">ATCC 58844</strain>
    </source>
</reference>
<dbReference type="CDD" id="cd21457">
    <property type="entry name" value="DLC-like_TDA2"/>
    <property type="match status" value="1"/>
</dbReference>
<dbReference type="RefSeq" id="XP_017986972.1">
    <property type="nucleotide sequence ID" value="XM_018131140.1"/>
</dbReference>
<protein>
    <recommendedName>
        <fullName evidence="3">Topoisomerase I damage affected protein 2</fullName>
    </recommendedName>
</protein>
<name>A0A0X8HQ89_9SACH</name>
<dbReference type="InterPro" id="IPR038586">
    <property type="entry name" value="Tctex-1-like_sf"/>
</dbReference>
<dbReference type="OrthoDB" id="10059120at2759"/>
<evidence type="ECO:0000256" key="2">
    <source>
        <dbReference type="ARBA" id="ARBA00010778"/>
    </source>
</evidence>
<evidence type="ECO:0000256" key="1">
    <source>
        <dbReference type="ARBA" id="ARBA00004316"/>
    </source>
</evidence>
<evidence type="ECO:0000313" key="5">
    <source>
        <dbReference type="EMBL" id="AMD19976.1"/>
    </source>
</evidence>
<keyword evidence="4" id="KW-0966">Cell projection</keyword>
<keyword evidence="6" id="KW-1185">Reference proteome</keyword>
<gene>
    <name evidence="5" type="ORF">AW171_hschr31843</name>
</gene>
<evidence type="ECO:0000313" key="6">
    <source>
        <dbReference type="Proteomes" id="UP000243052"/>
    </source>
</evidence>
<dbReference type="Proteomes" id="UP000243052">
    <property type="component" value="Chromosome iii"/>
</dbReference>
<proteinExistence type="inferred from homology"/>
<sequence length="130" mass="14781">MVEEYSDYGGNDDLQEVDYTVNKECLQSRTESAPFTEERLVQILEGVFSDEEQVDDNYDPIKTALERLTEVSSRHKFVVNVTEVRGTSREGLEISGRLGASWDAVKDGMYNHRVTKGGSEFLITVLWLIK</sequence>
<organism evidence="5 6">
    <name type="scientific">Eremothecium sinecaudum</name>
    <dbReference type="NCBI Taxonomy" id="45286"/>
    <lineage>
        <taxon>Eukaryota</taxon>
        <taxon>Fungi</taxon>
        <taxon>Dikarya</taxon>
        <taxon>Ascomycota</taxon>
        <taxon>Saccharomycotina</taxon>
        <taxon>Saccharomycetes</taxon>
        <taxon>Saccharomycetales</taxon>
        <taxon>Saccharomycetaceae</taxon>
        <taxon>Eremothecium</taxon>
    </lineage>
</organism>
<accession>A0A0X8HQ89</accession>